<protein>
    <submittedName>
        <fullName evidence="1">Uncharacterized protein</fullName>
    </submittedName>
</protein>
<proteinExistence type="predicted"/>
<accession>A0ABV6BEV1</accession>
<gene>
    <name evidence="1" type="ORF">ACFFJP_13625</name>
</gene>
<keyword evidence="2" id="KW-1185">Reference proteome</keyword>
<reference evidence="1 2" key="1">
    <citation type="submission" date="2024-09" db="EMBL/GenBank/DDBJ databases">
        <authorList>
            <person name="Sun Q."/>
            <person name="Mori K."/>
        </authorList>
    </citation>
    <scope>NUCLEOTIDE SEQUENCE [LARGE SCALE GENOMIC DNA]</scope>
    <source>
        <strain evidence="1 2">KCTC 23315</strain>
    </source>
</reference>
<dbReference type="RefSeq" id="WP_377244959.1">
    <property type="nucleotide sequence ID" value="NZ_JBHLXP010000003.1"/>
</dbReference>
<sequence length="188" mass="21064">MSKTKLREFEARQQQAITDSALLPCEISYLLYHADVLNTGCQQNSGMENEYDQLARGISESVATDGALPTAVSSALTDLFTEELAADKATAVLALLQSMAANELKAARQQRIDALHLKLFPECYDHLYDSIEDARIRRRGQDPMSPAYQAAWQQKRRERGISEEMMSPETTAYAAKVYADANWQQVIK</sequence>
<organism evidence="1 2">
    <name type="scientific">Rheinheimera tilapiae</name>
    <dbReference type="NCBI Taxonomy" id="875043"/>
    <lineage>
        <taxon>Bacteria</taxon>
        <taxon>Pseudomonadati</taxon>
        <taxon>Pseudomonadota</taxon>
        <taxon>Gammaproteobacteria</taxon>
        <taxon>Chromatiales</taxon>
        <taxon>Chromatiaceae</taxon>
        <taxon>Rheinheimera</taxon>
    </lineage>
</organism>
<comment type="caution">
    <text evidence="1">The sequence shown here is derived from an EMBL/GenBank/DDBJ whole genome shotgun (WGS) entry which is preliminary data.</text>
</comment>
<name>A0ABV6BEV1_9GAMM</name>
<dbReference type="EMBL" id="JBHLXP010000003">
    <property type="protein sequence ID" value="MFC0049332.1"/>
    <property type="molecule type" value="Genomic_DNA"/>
</dbReference>
<evidence type="ECO:0000313" key="1">
    <source>
        <dbReference type="EMBL" id="MFC0049332.1"/>
    </source>
</evidence>
<dbReference type="Proteomes" id="UP001589813">
    <property type="component" value="Unassembled WGS sequence"/>
</dbReference>
<evidence type="ECO:0000313" key="2">
    <source>
        <dbReference type="Proteomes" id="UP001589813"/>
    </source>
</evidence>